<comment type="caution">
    <text evidence="1">The sequence shown here is derived from an EMBL/GenBank/DDBJ whole genome shotgun (WGS) entry which is preliminary data.</text>
</comment>
<name>A0A2T5MK39_9GAMM</name>
<keyword evidence="2" id="KW-1185">Reference proteome</keyword>
<accession>A0A2T5MK39</accession>
<evidence type="ECO:0000313" key="2">
    <source>
        <dbReference type="Proteomes" id="UP000244248"/>
    </source>
</evidence>
<dbReference type="Gene3D" id="3.40.50.150">
    <property type="entry name" value="Vaccinia Virus protein VP39"/>
    <property type="match status" value="1"/>
</dbReference>
<dbReference type="Proteomes" id="UP000244248">
    <property type="component" value="Unassembled WGS sequence"/>
</dbReference>
<organism evidence="1 2">
    <name type="scientific">Stenotrophobium rhamnosiphilum</name>
    <dbReference type="NCBI Taxonomy" id="2029166"/>
    <lineage>
        <taxon>Bacteria</taxon>
        <taxon>Pseudomonadati</taxon>
        <taxon>Pseudomonadota</taxon>
        <taxon>Gammaproteobacteria</taxon>
        <taxon>Nevskiales</taxon>
        <taxon>Nevskiaceae</taxon>
        <taxon>Stenotrophobium</taxon>
    </lineage>
</organism>
<sequence>MLNGLAVPKLAVFDREVFLLDAVRGKNILSVGLGGFSDPRPYSFHLHSADLTKTISGRLAAAASTATFVDLSRDALEAFKTKVNASYHELDITSDFKSWPSAIQAQKFDVVILGEVMEHLDNPGAALRNLSQLLTEQGKFIITVPNAFSLSGIVKMFFSVENTHPEHTCHYSYLTAKRLLDMNDLKLVEMSWYRWPKSGKRGVLQFILQSLSGAVSRLLPQFSQGMILVTARQK</sequence>
<dbReference type="SUPFAM" id="SSF53335">
    <property type="entry name" value="S-adenosyl-L-methionine-dependent methyltransferases"/>
    <property type="match status" value="1"/>
</dbReference>
<dbReference type="AlphaFoldDB" id="A0A2T5MK39"/>
<evidence type="ECO:0008006" key="3">
    <source>
        <dbReference type="Google" id="ProtNLM"/>
    </source>
</evidence>
<proteinExistence type="predicted"/>
<dbReference type="Pfam" id="PF13489">
    <property type="entry name" value="Methyltransf_23"/>
    <property type="match status" value="1"/>
</dbReference>
<gene>
    <name evidence="1" type="ORF">CJD38_02000</name>
</gene>
<protein>
    <recommendedName>
        <fullName evidence="3">Class I SAM-dependent methyltransferase</fullName>
    </recommendedName>
</protein>
<evidence type="ECO:0000313" key="1">
    <source>
        <dbReference type="EMBL" id="PTU32909.1"/>
    </source>
</evidence>
<dbReference type="InterPro" id="IPR029063">
    <property type="entry name" value="SAM-dependent_MTases_sf"/>
</dbReference>
<reference evidence="1 2" key="1">
    <citation type="submission" date="2018-04" db="EMBL/GenBank/DDBJ databases">
        <title>Novel species isolated from glacier.</title>
        <authorList>
            <person name="Liu Q."/>
            <person name="Xin Y.-H."/>
        </authorList>
    </citation>
    <scope>NUCLEOTIDE SEQUENCE [LARGE SCALE GENOMIC DNA]</scope>
    <source>
        <strain evidence="1 2">GT1R17</strain>
    </source>
</reference>
<dbReference type="EMBL" id="QANS01000001">
    <property type="protein sequence ID" value="PTU32909.1"/>
    <property type="molecule type" value="Genomic_DNA"/>
</dbReference>